<sequence>MATISSRDRHLVEPASFDLLWERFVAAMRAAGALDEDTIAYAKLDDVRQALLQASVIPKGAR</sequence>
<dbReference type="Proteomes" id="UP000000366">
    <property type="component" value="Plasmid RPME01"/>
</dbReference>
<dbReference type="EMBL" id="CP000556">
    <property type="protein sequence ID" value="ABM97013.1"/>
    <property type="molecule type" value="Genomic_DNA"/>
</dbReference>
<evidence type="ECO:0000313" key="2">
    <source>
        <dbReference type="Proteomes" id="UP000000366"/>
    </source>
</evidence>
<keyword evidence="1" id="KW-0614">Plasmid</keyword>
<geneLocation type="plasmid" evidence="1 2">
    <name>RPME01</name>
</geneLocation>
<accession>A2SN74</accession>
<proteinExistence type="predicted"/>
<dbReference type="KEGG" id="mpt:Mpe_B0238"/>
<evidence type="ECO:0000313" key="1">
    <source>
        <dbReference type="EMBL" id="ABM97013.1"/>
    </source>
</evidence>
<keyword evidence="2" id="KW-1185">Reference proteome</keyword>
<dbReference type="AlphaFoldDB" id="A2SN74"/>
<organism evidence="1 2">
    <name type="scientific">Methylibium petroleiphilum (strain ATCC BAA-1232 / LMG 22953 / PM1)</name>
    <dbReference type="NCBI Taxonomy" id="420662"/>
    <lineage>
        <taxon>Bacteria</taxon>
        <taxon>Pseudomonadati</taxon>
        <taxon>Pseudomonadota</taxon>
        <taxon>Betaproteobacteria</taxon>
        <taxon>Burkholderiales</taxon>
        <taxon>Sphaerotilaceae</taxon>
        <taxon>Methylibium</taxon>
    </lineage>
</organism>
<name>A2SN74_METPP</name>
<protein>
    <submittedName>
        <fullName evidence="1">Uncharacterized protein</fullName>
    </submittedName>
</protein>
<dbReference type="RefSeq" id="WP_011831601.1">
    <property type="nucleotide sequence ID" value="NC_008826.1"/>
</dbReference>
<reference evidence="1 2" key="1">
    <citation type="journal article" date="2007" name="J. Bacteriol.">
        <title>Whole-genome analysis of the methyl tert-butyl ether-degrading beta-proteobacterium Methylibium petroleiphilum PM1.</title>
        <authorList>
            <person name="Kane S.R."/>
            <person name="Chakicherla A.Y."/>
            <person name="Chain P.S.G."/>
            <person name="Schmidt R."/>
            <person name="Shin M.W."/>
            <person name="Legler T.C."/>
            <person name="Scow K.M."/>
            <person name="Larimer F.W."/>
            <person name="Lucas S.M."/>
            <person name="Richardson P.M."/>
            <person name="Hristova K.R."/>
        </authorList>
    </citation>
    <scope>NUCLEOTIDE SEQUENCE [LARGE SCALE GENOMIC DNA]</scope>
    <source>
        <strain evidence="2">ATCC BAA-1232 / LMG 22953 / PM1</strain>
        <plasmid evidence="1 2">RPME01</plasmid>
    </source>
</reference>
<dbReference type="HOGENOM" id="CLU_2899091_0_0_4"/>
<gene>
    <name evidence="1" type="ordered locus">Mpe_B0238</name>
</gene>